<dbReference type="Proteomes" id="UP000501812">
    <property type="component" value="Chromosome"/>
</dbReference>
<accession>A0A858RDA2</accession>
<dbReference type="AlphaFoldDB" id="A0A858RDA2"/>
<dbReference type="GO" id="GO:0000302">
    <property type="term" value="P:response to reactive oxygen species"/>
    <property type="evidence" value="ECO:0007669"/>
    <property type="project" value="InterPro"/>
</dbReference>
<keyword evidence="3" id="KW-0436">Ligase</keyword>
<dbReference type="PANTHER" id="PTHR31219:SF2">
    <property type="entry name" value="RNA LIGASE 1"/>
    <property type="match status" value="1"/>
</dbReference>
<dbReference type="InterPro" id="IPR041211">
    <property type="entry name" value="RLIG1"/>
</dbReference>
<organism evidence="6 7">
    <name type="scientific">Luteolibacter luteus</name>
    <dbReference type="NCBI Taxonomy" id="2728835"/>
    <lineage>
        <taxon>Bacteria</taxon>
        <taxon>Pseudomonadati</taxon>
        <taxon>Verrucomicrobiota</taxon>
        <taxon>Verrucomicrobiia</taxon>
        <taxon>Verrucomicrobiales</taxon>
        <taxon>Verrucomicrobiaceae</taxon>
        <taxon>Luteolibacter</taxon>
    </lineage>
</organism>
<keyword evidence="7" id="KW-1185">Reference proteome</keyword>
<evidence type="ECO:0000256" key="2">
    <source>
        <dbReference type="ARBA" id="ARBA00001946"/>
    </source>
</evidence>
<evidence type="ECO:0008006" key="8">
    <source>
        <dbReference type="Google" id="ProtNLM"/>
    </source>
</evidence>
<dbReference type="PANTHER" id="PTHR31219">
    <property type="entry name" value="CHROMOSOME 28 C12ORF29 HOMOLOG"/>
    <property type="match status" value="1"/>
</dbReference>
<keyword evidence="5" id="KW-0067">ATP-binding</keyword>
<name>A0A858RDA2_9BACT</name>
<evidence type="ECO:0000256" key="3">
    <source>
        <dbReference type="ARBA" id="ARBA00022598"/>
    </source>
</evidence>
<dbReference type="EMBL" id="CP051774">
    <property type="protein sequence ID" value="QJE95036.1"/>
    <property type="molecule type" value="Genomic_DNA"/>
</dbReference>
<evidence type="ECO:0000313" key="7">
    <source>
        <dbReference type="Proteomes" id="UP000501812"/>
    </source>
</evidence>
<dbReference type="KEGG" id="luo:HHL09_04360"/>
<gene>
    <name evidence="6" type="ORF">HHL09_04360</name>
</gene>
<dbReference type="Pfam" id="PF17720">
    <property type="entry name" value="RLIG1"/>
    <property type="match status" value="1"/>
</dbReference>
<sequence length="184" mass="20929">MQKIGSLFKRDYEGTRLVYDEVVPGSEWVLAGEGVATRKFDGTCCMVQDGKLYKRFDAKAGKAAPEGFLPAQEPDATTGHWPGWLLVGDAPEDRWHREAFTGMEADGTYELCGPKVQGNPDKFEKHVLVPHGREVLDDAPRSFEALRSYLEDLEMEGIVWHHPDGRMVKIKRKDFFKPSKQKRY</sequence>
<proteinExistence type="predicted"/>
<evidence type="ECO:0000256" key="5">
    <source>
        <dbReference type="ARBA" id="ARBA00022840"/>
    </source>
</evidence>
<comment type="cofactor">
    <cofactor evidence="2">
        <name>Mg(2+)</name>
        <dbReference type="ChEBI" id="CHEBI:18420"/>
    </cofactor>
</comment>
<evidence type="ECO:0000256" key="4">
    <source>
        <dbReference type="ARBA" id="ARBA00022741"/>
    </source>
</evidence>
<protein>
    <recommendedName>
        <fullName evidence="8">RNA ligase domain-containing protein</fullName>
    </recommendedName>
</protein>
<evidence type="ECO:0000313" key="6">
    <source>
        <dbReference type="EMBL" id="QJE95036.1"/>
    </source>
</evidence>
<keyword evidence="4" id="KW-0547">Nucleotide-binding</keyword>
<evidence type="ECO:0000256" key="1">
    <source>
        <dbReference type="ARBA" id="ARBA00001936"/>
    </source>
</evidence>
<comment type="cofactor">
    <cofactor evidence="1">
        <name>Mn(2+)</name>
        <dbReference type="ChEBI" id="CHEBI:29035"/>
    </cofactor>
</comment>
<dbReference type="GO" id="GO:0003972">
    <property type="term" value="F:RNA ligase (ATP) activity"/>
    <property type="evidence" value="ECO:0007669"/>
    <property type="project" value="InterPro"/>
</dbReference>
<dbReference type="GO" id="GO:0005524">
    <property type="term" value="F:ATP binding"/>
    <property type="evidence" value="ECO:0007669"/>
    <property type="project" value="UniProtKB-KW"/>
</dbReference>
<dbReference type="RefSeq" id="WP_169453257.1">
    <property type="nucleotide sequence ID" value="NZ_CP051774.1"/>
</dbReference>
<reference evidence="6 7" key="1">
    <citation type="submission" date="2020-04" db="EMBL/GenBank/DDBJ databases">
        <title>Luteolibacter sp. G-1-1-1 isolated from soil.</title>
        <authorList>
            <person name="Dahal R.H."/>
        </authorList>
    </citation>
    <scope>NUCLEOTIDE SEQUENCE [LARGE SCALE GENOMIC DNA]</scope>
    <source>
        <strain evidence="6 7">G-1-1-1</strain>
    </source>
</reference>